<dbReference type="Pfam" id="PF00296">
    <property type="entry name" value="Bac_luciferase"/>
    <property type="match status" value="1"/>
</dbReference>
<dbReference type="PANTHER" id="PTHR42847">
    <property type="entry name" value="ALKANESULFONATE MONOOXYGENASE"/>
    <property type="match status" value="1"/>
</dbReference>
<dbReference type="EMBL" id="CP016438">
    <property type="protein sequence ID" value="ANS70666.1"/>
    <property type="molecule type" value="Genomic_DNA"/>
</dbReference>
<gene>
    <name evidence="6" type="ORF">SLINC_8442</name>
</gene>
<dbReference type="PATRIC" id="fig|1915.4.peg.9312"/>
<name>A0A1B1MPY4_STRLN</name>
<dbReference type="InterPro" id="IPR036661">
    <property type="entry name" value="Luciferase-like_sf"/>
</dbReference>
<proteinExistence type="predicted"/>
<reference evidence="6 7" key="1">
    <citation type="submission" date="2016-07" db="EMBL/GenBank/DDBJ databases">
        <title>Enhancement of antibiotic productionsby engineered nitrateutilization in actinobacteria.</title>
        <authorList>
            <person name="Meng S.C."/>
        </authorList>
    </citation>
    <scope>NUCLEOTIDE SEQUENCE [LARGE SCALE GENOMIC DNA]</scope>
    <source>
        <strain evidence="6 7">NRRL 2936</strain>
    </source>
</reference>
<dbReference type="KEGG" id="sls:SLINC_8442"/>
<dbReference type="GO" id="GO:0046306">
    <property type="term" value="P:alkanesulfonate catabolic process"/>
    <property type="evidence" value="ECO:0007669"/>
    <property type="project" value="TreeGrafter"/>
</dbReference>
<evidence type="ECO:0000259" key="5">
    <source>
        <dbReference type="Pfam" id="PF00296"/>
    </source>
</evidence>
<keyword evidence="4" id="KW-0503">Monooxygenase</keyword>
<keyword evidence="3" id="KW-0560">Oxidoreductase</keyword>
<sequence>MKLQVVLPNEAAGADPRPLADLARQAEDLGYDTAWLPDHILPPGEYGPVYGGVLEPLVTMGWLAAATTRIRFGTSVLVLPMRSPFVVAKQVATLHGLSGGRITLGVGIGWDEREFTAVGADFRSRAARTDEAIALLRHLFRVGRGPFEGRWYGFETGVFEPRPDGPVPVMTGGVTNAALRRAARYADVWQGVGLDPTAFAERLAYLRARTDGRVVSPGTRIDWHGPDRTVGEAVRTAEAFRAAGAEHLAVHFGDPDGYARRMAAFARAAPDSLYRQGPTTAPRSPDCSR</sequence>
<dbReference type="SUPFAM" id="SSF51679">
    <property type="entry name" value="Bacterial luciferase-like"/>
    <property type="match status" value="1"/>
</dbReference>
<organism evidence="6 7">
    <name type="scientific">Streptomyces lincolnensis</name>
    <dbReference type="NCBI Taxonomy" id="1915"/>
    <lineage>
        <taxon>Bacteria</taxon>
        <taxon>Bacillati</taxon>
        <taxon>Actinomycetota</taxon>
        <taxon>Actinomycetes</taxon>
        <taxon>Kitasatosporales</taxon>
        <taxon>Streptomycetaceae</taxon>
        <taxon>Streptomyces</taxon>
    </lineage>
</organism>
<evidence type="ECO:0000256" key="3">
    <source>
        <dbReference type="ARBA" id="ARBA00023002"/>
    </source>
</evidence>
<dbReference type="InterPro" id="IPR011251">
    <property type="entry name" value="Luciferase-like_dom"/>
</dbReference>
<feature type="domain" description="Luciferase-like" evidence="5">
    <location>
        <begin position="1"/>
        <end position="213"/>
    </location>
</feature>
<dbReference type="RefSeq" id="WP_067444326.1">
    <property type="nucleotide sequence ID" value="NZ_CP016438.1"/>
</dbReference>
<dbReference type="PANTHER" id="PTHR42847:SF4">
    <property type="entry name" value="ALKANESULFONATE MONOOXYGENASE-RELATED"/>
    <property type="match status" value="1"/>
</dbReference>
<protein>
    <submittedName>
        <fullName evidence="6">Flavin-dependent oxidoreductase, F420-dependent methylene-tetrahydromethanopterin reductase</fullName>
    </submittedName>
</protein>
<dbReference type="GO" id="GO:0008726">
    <property type="term" value="F:alkanesulfonate monooxygenase activity"/>
    <property type="evidence" value="ECO:0007669"/>
    <property type="project" value="TreeGrafter"/>
</dbReference>
<evidence type="ECO:0000256" key="4">
    <source>
        <dbReference type="ARBA" id="ARBA00023033"/>
    </source>
</evidence>
<dbReference type="NCBIfam" id="TIGR03619">
    <property type="entry name" value="F420_Rv2161c"/>
    <property type="match status" value="1"/>
</dbReference>
<dbReference type="AlphaFoldDB" id="A0A1B1MPY4"/>
<keyword evidence="2" id="KW-0288">FMN</keyword>
<evidence type="ECO:0000256" key="1">
    <source>
        <dbReference type="ARBA" id="ARBA00022630"/>
    </source>
</evidence>
<evidence type="ECO:0000313" key="6">
    <source>
        <dbReference type="EMBL" id="ANS70666.1"/>
    </source>
</evidence>
<dbReference type="Proteomes" id="UP000092598">
    <property type="component" value="Chromosome"/>
</dbReference>
<evidence type="ECO:0000313" key="7">
    <source>
        <dbReference type="Proteomes" id="UP000092598"/>
    </source>
</evidence>
<keyword evidence="1" id="KW-0285">Flavoprotein</keyword>
<dbReference type="InterPro" id="IPR019921">
    <property type="entry name" value="Lucif-like_OxRdtase_Rv2161c"/>
</dbReference>
<dbReference type="STRING" id="1915.SLINC_8442"/>
<accession>A0A1B1MPY4</accession>
<evidence type="ECO:0000256" key="2">
    <source>
        <dbReference type="ARBA" id="ARBA00022643"/>
    </source>
</evidence>
<keyword evidence="7" id="KW-1185">Reference proteome</keyword>
<dbReference type="InterPro" id="IPR050172">
    <property type="entry name" value="SsuD_RutA_monooxygenase"/>
</dbReference>
<dbReference type="Gene3D" id="3.20.20.30">
    <property type="entry name" value="Luciferase-like domain"/>
    <property type="match status" value="1"/>
</dbReference>